<comment type="similarity">
    <text evidence="2">Belongs to the NPC2 family.</text>
</comment>
<dbReference type="PANTHER" id="PTHR11306">
    <property type="entry name" value="NIEMANN PICK TYPE C2 PROTEIN NPC2-RELATED"/>
    <property type="match status" value="1"/>
</dbReference>
<dbReference type="FunCoup" id="A0A8I6AWS0">
    <property type="interactions" value="2294"/>
</dbReference>
<dbReference type="AGR" id="RGD:628756"/>
<comment type="function">
    <text evidence="6">Intracellular cholesterol transporter which acts in concert with NPC1 and plays an important role in the egress of cholesterol from the lysosomal compartment. Unesterified cholesterol that has been released from LDLs in the lumen of the late endosomes/lysosomes is transferred by NPC2 to the cholesterol-binding pocket in the N-terminal domain of NPC1. May bind and mobilize cholesterol that is associated with membranes. NPC2 binds cholesterol with a 1:1 stoichiometry. Can bind a variety of sterols, including lathosterol, desmosterol and the plant sterols stigmasterol and beta-sitosterol. The secreted form of NCP2 regulates biliary cholesterol secretion via stimulation of ABCG5/ABCG8-mediated cholesterol transport.</text>
</comment>
<proteinExistence type="evidence at protein level"/>
<dbReference type="RGD" id="628756">
    <property type="gene designation" value="Npc2"/>
</dbReference>
<dbReference type="InterPro" id="IPR039670">
    <property type="entry name" value="NPC2-like"/>
</dbReference>
<feature type="domain" description="MD-2-related lipid-recognition" evidence="9">
    <location>
        <begin position="59"/>
        <end position="164"/>
    </location>
</feature>
<dbReference type="GO" id="GO:0032367">
    <property type="term" value="P:intracellular cholesterol transport"/>
    <property type="evidence" value="ECO:0000318"/>
    <property type="project" value="GO_Central"/>
</dbReference>
<dbReference type="Ensembl" id="ENSRNOT00000117875.2">
    <property type="protein sequence ID" value="ENSRNOP00000093242.1"/>
    <property type="gene ID" value="ENSRNOG00000012062.7"/>
</dbReference>
<evidence type="ECO:0000256" key="6">
    <source>
        <dbReference type="ARBA" id="ARBA00045538"/>
    </source>
</evidence>
<dbReference type="InterPro" id="IPR014756">
    <property type="entry name" value="Ig_E-set"/>
</dbReference>
<dbReference type="GO" id="GO:0015485">
    <property type="term" value="F:cholesterol binding"/>
    <property type="evidence" value="ECO:0000318"/>
    <property type="project" value="GO_Central"/>
</dbReference>
<comment type="subunit">
    <text evidence="7">Interacts with NPC1 (via the second lumenal domain) in a cholestrol-dependent manner. Interacts with NUS1/NgBR, the interaction stabilizes NCP2 and regulates cholesterol trafficking. Interacts with DHDDS. Interacts with NEDD4L (via C2 domain). Interacts with NPC1L1.</text>
</comment>
<dbReference type="GO" id="GO:0005576">
    <property type="term" value="C:extracellular region"/>
    <property type="evidence" value="ECO:0007669"/>
    <property type="project" value="UniProtKB-SubCell"/>
</dbReference>
<dbReference type="Reactome" id="R-RNO-8964038">
    <property type="pathway name" value="LDL clearance"/>
</dbReference>
<dbReference type="Pfam" id="PF02221">
    <property type="entry name" value="E1_DerP2_DerF2"/>
    <property type="match status" value="1"/>
</dbReference>
<organism evidence="10 11">
    <name type="scientific">Rattus norvegicus</name>
    <name type="common">Rat</name>
    <dbReference type="NCBI Taxonomy" id="10116"/>
    <lineage>
        <taxon>Eukaryota</taxon>
        <taxon>Metazoa</taxon>
        <taxon>Chordata</taxon>
        <taxon>Craniata</taxon>
        <taxon>Vertebrata</taxon>
        <taxon>Euteleostomi</taxon>
        <taxon>Mammalia</taxon>
        <taxon>Eutheria</taxon>
        <taxon>Euarchontoglires</taxon>
        <taxon>Glires</taxon>
        <taxon>Rodentia</taxon>
        <taxon>Myomorpha</taxon>
        <taxon>Muroidea</taxon>
        <taxon>Muridae</taxon>
        <taxon>Murinae</taxon>
        <taxon>Rattus</taxon>
    </lineage>
</organism>
<keyword evidence="13" id="KW-1267">Proteomics identification</keyword>
<name>A0A8I6AWS0_RAT</name>
<evidence type="ECO:0000256" key="8">
    <source>
        <dbReference type="SAM" id="MobiDB-lite"/>
    </source>
</evidence>
<evidence type="ECO:0000256" key="2">
    <source>
        <dbReference type="ARBA" id="ARBA00006370"/>
    </source>
</evidence>
<evidence type="ECO:0000256" key="4">
    <source>
        <dbReference type="ARBA" id="ARBA00022525"/>
    </source>
</evidence>
<dbReference type="Gene3D" id="2.60.40.770">
    <property type="match status" value="1"/>
</dbReference>
<evidence type="ECO:0000256" key="5">
    <source>
        <dbReference type="ARBA" id="ARBA00032516"/>
    </source>
</evidence>
<dbReference type="PANTHER" id="PTHR11306:SF68">
    <property type="entry name" value="NPC INTRACELLULAR CHOLESTEROL TRANSPORTER 2"/>
    <property type="match status" value="1"/>
</dbReference>
<dbReference type="Proteomes" id="UP000002494">
    <property type="component" value="Chromosome 6"/>
</dbReference>
<dbReference type="InterPro" id="IPR003172">
    <property type="entry name" value="ML_dom"/>
</dbReference>
<dbReference type="GO" id="GO:0033344">
    <property type="term" value="P:cholesterol efflux"/>
    <property type="evidence" value="ECO:0000318"/>
    <property type="project" value="GO_Central"/>
</dbReference>
<evidence type="ECO:0000256" key="7">
    <source>
        <dbReference type="ARBA" id="ARBA00046531"/>
    </source>
</evidence>
<evidence type="ECO:0000259" key="9">
    <source>
        <dbReference type="SMART" id="SM00737"/>
    </source>
</evidence>
<reference evidence="10" key="3">
    <citation type="submission" date="2025-09" db="UniProtKB">
        <authorList>
            <consortium name="Ensembl"/>
        </authorList>
    </citation>
    <scope>IDENTIFICATION</scope>
    <source>
        <strain evidence="10">Brown Norway</strain>
    </source>
</reference>
<evidence type="ECO:0000313" key="10">
    <source>
        <dbReference type="Ensembl" id="ENSRNOP00000093242.1"/>
    </source>
</evidence>
<gene>
    <name evidence="10 12" type="primary">Npc2</name>
</gene>
<protein>
    <recommendedName>
        <fullName evidence="3">NPC intracellular cholesterol transporter 2</fullName>
    </recommendedName>
    <alternativeName>
        <fullName evidence="5">Epididymal secretory protein E1</fullName>
    </alternativeName>
</protein>
<evidence type="ECO:0000256" key="1">
    <source>
        <dbReference type="ARBA" id="ARBA00004613"/>
    </source>
</evidence>
<reference evidence="10" key="1">
    <citation type="submission" date="2024-01" db="EMBL/GenBank/DDBJ databases">
        <title>GRCr8: a new rat reference genome assembly contstructed from accurate long reads and long range scaffolding.</title>
        <authorList>
            <person name="Doris P.A."/>
            <person name="Kalbfleisch T."/>
            <person name="Li K."/>
            <person name="Howe K."/>
            <person name="Wood J."/>
        </authorList>
    </citation>
    <scope>NUCLEOTIDE SEQUENCE [LARGE SCALE GENOMIC DNA]</scope>
    <source>
        <strain evidence="10">Brown Norway</strain>
    </source>
</reference>
<dbReference type="Reactome" id="R-RNO-6798695">
    <property type="pathway name" value="Neutrophil degranulation"/>
</dbReference>
<dbReference type="SMART" id="SM00737">
    <property type="entry name" value="ML"/>
    <property type="match status" value="1"/>
</dbReference>
<dbReference type="FunFam" id="2.60.40.770:FF:000001">
    <property type="entry name" value="NPC intracellular cholesterol transporter 2"/>
    <property type="match status" value="1"/>
</dbReference>
<accession>A0A8I6AWS0</accession>
<keyword evidence="11" id="KW-1185">Reference proteome</keyword>
<comment type="subcellular location">
    <subcellularLocation>
        <location evidence="1">Secreted</location>
    </subcellularLocation>
</comment>
<evidence type="ECO:0000256" key="3">
    <source>
        <dbReference type="ARBA" id="ARBA00021477"/>
    </source>
</evidence>
<dbReference type="GeneTree" id="ENSGT00390000006223"/>
<evidence type="ECO:0000313" key="12">
    <source>
        <dbReference type="RGD" id="628756"/>
    </source>
</evidence>
<reference evidence="10" key="2">
    <citation type="submission" date="2025-08" db="UniProtKB">
        <authorList>
            <consortium name="Ensembl"/>
        </authorList>
    </citation>
    <scope>IDENTIFICATION</scope>
    <source>
        <strain evidence="10">Brown Norway</strain>
    </source>
</reference>
<feature type="region of interest" description="Disordered" evidence="8">
    <location>
        <begin position="1"/>
        <end position="20"/>
    </location>
</feature>
<keyword evidence="4" id="KW-0964">Secreted</keyword>
<sequence>MNSGPLEEQSVPLTTEPSLQPGFEFPEGLRHWVLDMAVSISICTLRAPTILPIASRRPGSPQASPGTSRLLLSKQHDSAVATGTQSQNSTALVHGILAGVPVYFPIPEPDGCKCGINCPIQKDKVYSYLNKLPVKSEYPSLKLVVEWKLQDDKKDNLFCWEIPVEIKG</sequence>
<dbReference type="AlphaFoldDB" id="A0A8I6AWS0"/>
<evidence type="ECO:0007829" key="13">
    <source>
        <dbReference type="PeptideAtlas" id="A0A8I6AWS0"/>
    </source>
</evidence>
<dbReference type="SUPFAM" id="SSF81296">
    <property type="entry name" value="E set domains"/>
    <property type="match status" value="1"/>
</dbReference>
<evidence type="ECO:0000313" key="11">
    <source>
        <dbReference type="Proteomes" id="UP000002494"/>
    </source>
</evidence>